<proteinExistence type="predicted"/>
<dbReference type="InterPro" id="IPR029475">
    <property type="entry name" value="DUF6807"/>
</dbReference>
<dbReference type="OrthoDB" id="253611at2"/>
<gene>
    <name evidence="1" type="ordered locus">Plabr_3350</name>
</gene>
<organism evidence="1 2">
    <name type="scientific">Rubinisphaera brasiliensis (strain ATCC 49424 / DSM 5305 / JCM 21570 / IAM 15109 / NBRC 103401 / IFAM 1448)</name>
    <name type="common">Planctomyces brasiliensis</name>
    <dbReference type="NCBI Taxonomy" id="756272"/>
    <lineage>
        <taxon>Bacteria</taxon>
        <taxon>Pseudomonadati</taxon>
        <taxon>Planctomycetota</taxon>
        <taxon>Planctomycetia</taxon>
        <taxon>Planctomycetales</taxon>
        <taxon>Planctomycetaceae</taxon>
        <taxon>Rubinisphaera</taxon>
    </lineage>
</organism>
<accession>F0SL64</accession>
<dbReference type="eggNOG" id="ENOG502Z8P7">
    <property type="taxonomic scope" value="Bacteria"/>
</dbReference>
<dbReference type="HOGENOM" id="CLU_836390_0_0_0"/>
<evidence type="ECO:0000313" key="2">
    <source>
        <dbReference type="Proteomes" id="UP000006860"/>
    </source>
</evidence>
<protein>
    <submittedName>
        <fullName evidence="1">Uncharacterized protein</fullName>
    </submittedName>
</protein>
<name>F0SL64_RUBBR</name>
<evidence type="ECO:0000313" key="1">
    <source>
        <dbReference type="EMBL" id="ADY60947.1"/>
    </source>
</evidence>
<dbReference type="Proteomes" id="UP000006860">
    <property type="component" value="Chromosome"/>
</dbReference>
<dbReference type="KEGG" id="pbs:Plabr_3350"/>
<dbReference type="EMBL" id="CP002546">
    <property type="protein sequence ID" value="ADY60947.1"/>
    <property type="molecule type" value="Genomic_DNA"/>
</dbReference>
<dbReference type="AlphaFoldDB" id="F0SL64"/>
<reference evidence="2" key="1">
    <citation type="submission" date="2011-02" db="EMBL/GenBank/DDBJ databases">
        <title>The complete genome of Planctomyces brasiliensis DSM 5305.</title>
        <authorList>
            <person name="Lucas S."/>
            <person name="Copeland A."/>
            <person name="Lapidus A."/>
            <person name="Bruce D."/>
            <person name="Goodwin L."/>
            <person name="Pitluck S."/>
            <person name="Kyrpides N."/>
            <person name="Mavromatis K."/>
            <person name="Pagani I."/>
            <person name="Ivanova N."/>
            <person name="Ovchinnikova G."/>
            <person name="Lu M."/>
            <person name="Detter J.C."/>
            <person name="Han C."/>
            <person name="Land M."/>
            <person name="Hauser L."/>
            <person name="Markowitz V."/>
            <person name="Cheng J.-F."/>
            <person name="Hugenholtz P."/>
            <person name="Woyke T."/>
            <person name="Wu D."/>
            <person name="Tindall B."/>
            <person name="Pomrenke H.G."/>
            <person name="Brambilla E."/>
            <person name="Klenk H.-P."/>
            <person name="Eisen J.A."/>
        </authorList>
    </citation>
    <scope>NUCLEOTIDE SEQUENCE [LARGE SCALE GENOMIC DNA]</scope>
    <source>
        <strain evidence="2">ATCC 49424 / DSM 5305 / JCM 21570 / NBRC 103401 / IFAM 1448</strain>
    </source>
</reference>
<dbReference type="Pfam" id="PF14100">
    <property type="entry name" value="DUF6807"/>
    <property type="match status" value="1"/>
</dbReference>
<dbReference type="STRING" id="756272.Plabr_3350"/>
<dbReference type="RefSeq" id="WP_013629667.1">
    <property type="nucleotide sequence ID" value="NC_015174.1"/>
</dbReference>
<sequence length="322" mass="36561">MTTRFSPGRQLLTLLITGLSFVSLVCVTEFSIAADEPRFSLDEHTGDCVDVNYGGKTVARYCFAYQPDTPESLHQTYKPYLHIFDAAGEKPITKGAGGQYTHHRGIFIGWSKIRHEGNTYDRWHMRGGEIVHKEFLKEQADSDHATITSRTEWHGKDRTPILSEKRTMTVRKGVGPVRLIVDFQSELTPTGSKVVLNGDPEHAGIQFRPSNNVDRKQTTFHFPSKDANPKKDRDYPWVGETFVLDGDKHTVLHVNHPSNPKETIYSAYRDYGRFGAFFETEIPAGETLTVRYRFLILNGEMPETEVVTPLIEDFRESESHNG</sequence>
<keyword evidence="2" id="KW-1185">Reference proteome</keyword>